<accession>A0ABY7GYA4</accession>
<feature type="domain" description="GS catalytic" evidence="10">
    <location>
        <begin position="144"/>
        <end position="484"/>
    </location>
</feature>
<keyword evidence="3 9" id="KW-0436">Ligase</keyword>
<dbReference type="InterPro" id="IPR008147">
    <property type="entry name" value="Gln_synt_N"/>
</dbReference>
<organism evidence="11 12">
    <name type="scientific">Nannocystis punicea</name>
    <dbReference type="NCBI Taxonomy" id="2995304"/>
    <lineage>
        <taxon>Bacteria</taxon>
        <taxon>Pseudomonadati</taxon>
        <taxon>Myxococcota</taxon>
        <taxon>Polyangia</taxon>
        <taxon>Nannocystales</taxon>
        <taxon>Nannocystaceae</taxon>
        <taxon>Nannocystis</taxon>
    </lineage>
</organism>
<dbReference type="InterPro" id="IPR027303">
    <property type="entry name" value="Gln_synth_gly_rich_site"/>
</dbReference>
<reference evidence="11" key="1">
    <citation type="submission" date="2022-11" db="EMBL/GenBank/DDBJ databases">
        <title>Minimal conservation of predation-associated metabolite biosynthetic gene clusters underscores biosynthetic potential of Myxococcota including descriptions for ten novel species: Archangium lansinium sp. nov., Myxococcus landrumus sp. nov., Nannocystis bai.</title>
        <authorList>
            <person name="Ahearne A."/>
            <person name="Stevens C."/>
            <person name="Dowd S."/>
        </authorList>
    </citation>
    <scope>NUCLEOTIDE SEQUENCE</scope>
    <source>
        <strain evidence="11">Fl3</strain>
    </source>
</reference>
<dbReference type="PANTHER" id="PTHR43785">
    <property type="entry name" value="GAMMA-GLUTAMYLPUTRESCINE SYNTHETASE"/>
    <property type="match status" value="1"/>
</dbReference>
<dbReference type="PROSITE" id="PS51987">
    <property type="entry name" value="GS_CATALYTIC"/>
    <property type="match status" value="1"/>
</dbReference>
<dbReference type="PROSITE" id="PS00180">
    <property type="entry name" value="GLNA_1"/>
    <property type="match status" value="1"/>
</dbReference>
<dbReference type="InterPro" id="IPR014746">
    <property type="entry name" value="Gln_synth/guanido_kin_cat_dom"/>
</dbReference>
<evidence type="ECO:0000259" key="10">
    <source>
        <dbReference type="PROSITE" id="PS51987"/>
    </source>
</evidence>
<comment type="similarity">
    <text evidence="2 7 8">Belongs to the glutamine synthetase family.</text>
</comment>
<keyword evidence="4 9" id="KW-0547">Nucleotide-binding</keyword>
<evidence type="ECO:0000256" key="6">
    <source>
        <dbReference type="ARBA" id="ARBA00022842"/>
    </source>
</evidence>
<evidence type="ECO:0000313" key="12">
    <source>
        <dbReference type="Proteomes" id="UP001164459"/>
    </source>
</evidence>
<dbReference type="Proteomes" id="UP001164459">
    <property type="component" value="Chromosome"/>
</dbReference>
<dbReference type="PANTHER" id="PTHR43785:SF12">
    <property type="entry name" value="TYPE-1 GLUTAMINE SYNTHETASE 2"/>
    <property type="match status" value="1"/>
</dbReference>
<evidence type="ECO:0000256" key="9">
    <source>
        <dbReference type="RuleBase" id="RU004356"/>
    </source>
</evidence>
<dbReference type="SMART" id="SM01230">
    <property type="entry name" value="Gln-synt_C"/>
    <property type="match status" value="1"/>
</dbReference>
<protein>
    <recommendedName>
        <fullName evidence="9">Glutamine synthetase</fullName>
        <ecNumber evidence="9">6.3.1.2</ecNumber>
    </recommendedName>
</protein>
<evidence type="ECO:0000256" key="4">
    <source>
        <dbReference type="ARBA" id="ARBA00022741"/>
    </source>
</evidence>
<gene>
    <name evidence="11" type="ORF">O0S08_37735</name>
</gene>
<evidence type="ECO:0000256" key="3">
    <source>
        <dbReference type="ARBA" id="ARBA00022598"/>
    </source>
</evidence>
<comment type="cofactor">
    <cofactor evidence="1">
        <name>Mg(2+)</name>
        <dbReference type="ChEBI" id="CHEBI:18420"/>
    </cofactor>
</comment>
<dbReference type="EMBL" id="CP114040">
    <property type="protein sequence ID" value="WAS91958.1"/>
    <property type="molecule type" value="Genomic_DNA"/>
</dbReference>
<dbReference type="InterPro" id="IPR008146">
    <property type="entry name" value="Gln_synth_cat_dom"/>
</dbReference>
<dbReference type="InterPro" id="IPR036651">
    <property type="entry name" value="Gln_synt_N_sf"/>
</dbReference>
<sequence length="484" mass="54746">MSRPEAPTTLRDFLEIPYDRLEELNLEVKNARLARVPQDQVREQRVKYLTDEKRIKAVTVCFTDLEGRLHMLDYDKKFLLRSADNLTFDGSSVRGFSQQHESDLRLSIDWSAFYWLPSDVFGPGKVLVFAEVRGQDGLPYLADMRARLKDYTAALHDKEGMVAQFAHEIEGFLFHGRDAERNYHERGAFDFISTGGYYHSLPGDALRRFIDSAAEVQRAMGFGNEKDHPEVAPSQFEMNFMHTEALVAADQVQLYKLLCRQVAQNYDMTACFLPKPVTGINGNGMHTNISLARKGTNLFHDKNGDSGLSAAGWSFTERILNSASDICLILNASVNAYRRLDPHFEAPNQIKASATDRGSMVRIPLGNERSARIEVRSVAPDANPYMTVYTLLRTGLEGPLPDPAEIANKRARTRFLPDNVNDAIRLFKSSKFVSDLLGEQVQTRFAEVKQASAERCPRALGSLIKTAEVQFHHEVTNQYLWNKF</sequence>
<name>A0ABY7GYA4_9BACT</name>
<evidence type="ECO:0000313" key="11">
    <source>
        <dbReference type="EMBL" id="WAS91958.1"/>
    </source>
</evidence>
<proteinExistence type="inferred from homology"/>
<evidence type="ECO:0000256" key="7">
    <source>
        <dbReference type="PROSITE-ProRule" id="PRU01331"/>
    </source>
</evidence>
<dbReference type="SUPFAM" id="SSF54368">
    <property type="entry name" value="Glutamine synthetase, N-terminal domain"/>
    <property type="match status" value="1"/>
</dbReference>
<keyword evidence="5 9" id="KW-0067">ATP-binding</keyword>
<dbReference type="EC" id="6.3.1.2" evidence="9"/>
<keyword evidence="12" id="KW-1185">Reference proteome</keyword>
<dbReference type="PROSITE" id="PS00181">
    <property type="entry name" value="GLNA_ATP"/>
    <property type="match status" value="1"/>
</dbReference>
<dbReference type="SUPFAM" id="SSF55931">
    <property type="entry name" value="Glutamine synthetase/guanido kinase"/>
    <property type="match status" value="1"/>
</dbReference>
<evidence type="ECO:0000256" key="1">
    <source>
        <dbReference type="ARBA" id="ARBA00001946"/>
    </source>
</evidence>
<dbReference type="RefSeq" id="WP_269034311.1">
    <property type="nucleotide sequence ID" value="NZ_CP114040.1"/>
</dbReference>
<dbReference type="Gene3D" id="3.30.590.10">
    <property type="entry name" value="Glutamine synthetase/guanido kinase, catalytic domain"/>
    <property type="match status" value="1"/>
</dbReference>
<dbReference type="Pfam" id="PF03951">
    <property type="entry name" value="Gln-synt_N"/>
    <property type="match status" value="1"/>
</dbReference>
<evidence type="ECO:0000256" key="8">
    <source>
        <dbReference type="RuleBase" id="RU000384"/>
    </source>
</evidence>
<dbReference type="Pfam" id="PF00120">
    <property type="entry name" value="Gln-synt_C"/>
    <property type="match status" value="1"/>
</dbReference>
<evidence type="ECO:0000256" key="5">
    <source>
        <dbReference type="ARBA" id="ARBA00022840"/>
    </source>
</evidence>
<keyword evidence="6" id="KW-0460">Magnesium</keyword>
<dbReference type="InterPro" id="IPR027302">
    <property type="entry name" value="Gln_synth_N_conserv_site"/>
</dbReference>
<evidence type="ECO:0000256" key="2">
    <source>
        <dbReference type="ARBA" id="ARBA00009897"/>
    </source>
</evidence>
<comment type="catalytic activity">
    <reaction evidence="9">
        <text>L-glutamate + NH4(+) + ATP = L-glutamine + ADP + phosphate + H(+)</text>
        <dbReference type="Rhea" id="RHEA:16169"/>
        <dbReference type="ChEBI" id="CHEBI:15378"/>
        <dbReference type="ChEBI" id="CHEBI:28938"/>
        <dbReference type="ChEBI" id="CHEBI:29985"/>
        <dbReference type="ChEBI" id="CHEBI:30616"/>
        <dbReference type="ChEBI" id="CHEBI:43474"/>
        <dbReference type="ChEBI" id="CHEBI:58359"/>
        <dbReference type="ChEBI" id="CHEBI:456216"/>
        <dbReference type="EC" id="6.3.1.2"/>
    </reaction>
</comment>
<dbReference type="Gene3D" id="3.10.20.70">
    <property type="entry name" value="Glutamine synthetase, N-terminal domain"/>
    <property type="match status" value="1"/>
</dbReference>